<name>A0A8J5JYK8_HOMAM</name>
<dbReference type="AlphaFoldDB" id="A0A8J5JYK8"/>
<feature type="compositionally biased region" description="Basic and acidic residues" evidence="1">
    <location>
        <begin position="1"/>
        <end position="20"/>
    </location>
</feature>
<feature type="compositionally biased region" description="Polar residues" evidence="1">
    <location>
        <begin position="24"/>
        <end position="36"/>
    </location>
</feature>
<feature type="non-terminal residue" evidence="2">
    <location>
        <position position="263"/>
    </location>
</feature>
<gene>
    <name evidence="2" type="primary">MBIP-L</name>
    <name evidence="2" type="ORF">Hamer_G002971</name>
</gene>
<sequence>SLNDDNRDINEPPTKKVKEELDPDSQSEVPVNTVKSSEAAPEKNTSTQEEKPLTQTPRAKLDVDPNFVQIVASKQELDRRIAAFQQRKREELDVLNVQEFCVLSGGASSISSCARTSAIVLRSKGSNSHLKMTHVVNDWGPQTLGYDPGSLSTNNIPTNEGLKQEHRNSSSNGSSREGSVDPGCCSVKDTFNNSKHKRQAVDTQEPNTLPIGVEERLHSLEDHLKLIPGAPVPRDVYARLKAVEDRVLHLESISPEYFRNKVS</sequence>
<evidence type="ECO:0000313" key="2">
    <source>
        <dbReference type="EMBL" id="KAG7163735.1"/>
    </source>
</evidence>
<reference evidence="2" key="1">
    <citation type="journal article" date="2021" name="Sci. Adv.">
        <title>The American lobster genome reveals insights on longevity, neural, and immune adaptations.</title>
        <authorList>
            <person name="Polinski J.M."/>
            <person name="Zimin A.V."/>
            <person name="Clark K.F."/>
            <person name="Kohn A.B."/>
            <person name="Sadowski N."/>
            <person name="Timp W."/>
            <person name="Ptitsyn A."/>
            <person name="Khanna P."/>
            <person name="Romanova D.Y."/>
            <person name="Williams P."/>
            <person name="Greenwood S.J."/>
            <person name="Moroz L.L."/>
            <person name="Walt D.R."/>
            <person name="Bodnar A.G."/>
        </authorList>
    </citation>
    <scope>NUCLEOTIDE SEQUENCE</scope>
    <source>
        <strain evidence="2">GMGI-L3</strain>
    </source>
</reference>
<accession>A0A8J5JYK8</accession>
<evidence type="ECO:0000256" key="1">
    <source>
        <dbReference type="SAM" id="MobiDB-lite"/>
    </source>
</evidence>
<feature type="region of interest" description="Disordered" evidence="1">
    <location>
        <begin position="146"/>
        <end position="184"/>
    </location>
</feature>
<dbReference type="Proteomes" id="UP000747542">
    <property type="component" value="Unassembled WGS sequence"/>
</dbReference>
<organism evidence="2 3">
    <name type="scientific">Homarus americanus</name>
    <name type="common">American lobster</name>
    <dbReference type="NCBI Taxonomy" id="6706"/>
    <lineage>
        <taxon>Eukaryota</taxon>
        <taxon>Metazoa</taxon>
        <taxon>Ecdysozoa</taxon>
        <taxon>Arthropoda</taxon>
        <taxon>Crustacea</taxon>
        <taxon>Multicrustacea</taxon>
        <taxon>Malacostraca</taxon>
        <taxon>Eumalacostraca</taxon>
        <taxon>Eucarida</taxon>
        <taxon>Decapoda</taxon>
        <taxon>Pleocyemata</taxon>
        <taxon>Astacidea</taxon>
        <taxon>Nephropoidea</taxon>
        <taxon>Nephropidae</taxon>
        <taxon>Homarus</taxon>
    </lineage>
</organism>
<protein>
    <submittedName>
        <fullName evidence="2">MAP3K12-binding inhibitory protein 1-like</fullName>
    </submittedName>
</protein>
<feature type="non-terminal residue" evidence="2">
    <location>
        <position position="1"/>
    </location>
</feature>
<proteinExistence type="predicted"/>
<dbReference type="EMBL" id="JAHLQT010026447">
    <property type="protein sequence ID" value="KAG7163735.1"/>
    <property type="molecule type" value="Genomic_DNA"/>
</dbReference>
<comment type="caution">
    <text evidence="2">The sequence shown here is derived from an EMBL/GenBank/DDBJ whole genome shotgun (WGS) entry which is preliminary data.</text>
</comment>
<evidence type="ECO:0000313" key="3">
    <source>
        <dbReference type="Proteomes" id="UP000747542"/>
    </source>
</evidence>
<feature type="region of interest" description="Disordered" evidence="1">
    <location>
        <begin position="1"/>
        <end position="60"/>
    </location>
</feature>
<keyword evidence="3" id="KW-1185">Reference proteome</keyword>
<feature type="compositionally biased region" description="Polar residues" evidence="1">
    <location>
        <begin position="43"/>
        <end position="57"/>
    </location>
</feature>